<proteinExistence type="predicted"/>
<protein>
    <submittedName>
        <fullName evidence="2">Uncharacterized protein</fullName>
    </submittedName>
</protein>
<comment type="caution">
    <text evidence="2">The sequence shown here is derived from an EMBL/GenBank/DDBJ whole genome shotgun (WGS) entry which is preliminary data.</text>
</comment>
<reference evidence="2" key="1">
    <citation type="submission" date="2019-11" db="EMBL/GenBank/DDBJ databases">
        <title>Microbial mats filling the niche in hypersaline microbial mats.</title>
        <authorList>
            <person name="Wong H.L."/>
            <person name="Macleod F.I."/>
            <person name="White R.A. III"/>
            <person name="Burns B.P."/>
        </authorList>
    </citation>
    <scope>NUCLEOTIDE SEQUENCE</scope>
    <source>
        <strain evidence="2">Rbin_158</strain>
    </source>
</reference>
<dbReference type="AlphaFoldDB" id="A0A9D5JUI0"/>
<keyword evidence="1" id="KW-0812">Transmembrane</keyword>
<feature type="transmembrane region" description="Helical" evidence="1">
    <location>
        <begin position="12"/>
        <end position="32"/>
    </location>
</feature>
<gene>
    <name evidence="2" type="ORF">GF339_07200</name>
</gene>
<keyword evidence="1" id="KW-0472">Membrane</keyword>
<name>A0A9D5JUI0_9BACT</name>
<keyword evidence="1" id="KW-1133">Transmembrane helix</keyword>
<sequence length="76" mass="8448">MSGFASIAQYLTHPLVLIGFVLMLVFGVHKQLMKSGLLTPLSQRESTKIVKLMLRYGFWLGLILLLAGFTLQLVKG</sequence>
<accession>A0A9D5JUI0</accession>
<evidence type="ECO:0000256" key="1">
    <source>
        <dbReference type="SAM" id="Phobius"/>
    </source>
</evidence>
<dbReference type="EMBL" id="WJJP01000222">
    <property type="protein sequence ID" value="MBD3324355.1"/>
    <property type="molecule type" value="Genomic_DNA"/>
</dbReference>
<feature type="transmembrane region" description="Helical" evidence="1">
    <location>
        <begin position="53"/>
        <end position="74"/>
    </location>
</feature>
<dbReference type="Proteomes" id="UP000649604">
    <property type="component" value="Unassembled WGS sequence"/>
</dbReference>
<evidence type="ECO:0000313" key="2">
    <source>
        <dbReference type="EMBL" id="MBD3324355.1"/>
    </source>
</evidence>
<organism evidence="2 3">
    <name type="scientific">candidate division KSB3 bacterium</name>
    <dbReference type="NCBI Taxonomy" id="2044937"/>
    <lineage>
        <taxon>Bacteria</taxon>
        <taxon>candidate division KSB3</taxon>
    </lineage>
</organism>
<evidence type="ECO:0000313" key="3">
    <source>
        <dbReference type="Proteomes" id="UP000649604"/>
    </source>
</evidence>